<evidence type="ECO:0000313" key="1">
    <source>
        <dbReference type="EMBL" id="CAD9083685.1"/>
    </source>
</evidence>
<evidence type="ECO:0000313" key="2">
    <source>
        <dbReference type="EMBL" id="CAD9083686.1"/>
    </source>
</evidence>
<dbReference type="EMBL" id="HBGD01008437">
    <property type="protein sequence ID" value="CAD9083685.1"/>
    <property type="molecule type" value="Transcribed_RNA"/>
</dbReference>
<sequence length="452" mass="51906">MVMDADTSHCPIFSEGGYLALVEGKFTAPFLQQLVFYFQDPEHLAKRMRNALYKSQDDPSKVLFLKGQILGWLFLIILFLEDLQVPVRAHLLRGEDVYLSSKSKMKTTHASNVFRPLIAMALVDRFGSGTTAFAQLIMVMHRFLSIFRSPIPLGFNSEKDRRVKDLLTITSFFTQWKAEKHAELKQKLGISDDKISQKPHHGILRDLMQNCGGLHQLWEEAREEGVHIIPRSISQNPVENLFALLRAFSRGNDNPTVSQCRSALSTIVHSKSSKAQSKSMAYESTELHFDEQDISGIQMRHTKLVQEQKRNIAHELHRENHEWSSKSFAGTMKRIAFAGRKKLSFTVKNDDILIQLTRFVVSVCNAQNIRELGADLPLNISMRTVERFRDEFIEQYNTKTSKKSAEEVLVRYTSFLATVCLNEHCCRRSSRRREVQNHCANESVTFQFLQHS</sequence>
<proteinExistence type="predicted"/>
<organism evidence="1">
    <name type="scientific">Percolomonas cosmopolitus</name>
    <dbReference type="NCBI Taxonomy" id="63605"/>
    <lineage>
        <taxon>Eukaryota</taxon>
        <taxon>Discoba</taxon>
        <taxon>Heterolobosea</taxon>
        <taxon>Tetramitia</taxon>
        <taxon>Eutetramitia</taxon>
        <taxon>Percolomonadidae</taxon>
        <taxon>Percolomonas</taxon>
    </lineage>
</organism>
<dbReference type="EMBL" id="HBGD01008438">
    <property type="protein sequence ID" value="CAD9083686.1"/>
    <property type="molecule type" value="Transcribed_RNA"/>
</dbReference>
<reference evidence="1" key="1">
    <citation type="submission" date="2021-01" db="EMBL/GenBank/DDBJ databases">
        <authorList>
            <person name="Corre E."/>
            <person name="Pelletier E."/>
            <person name="Niang G."/>
            <person name="Scheremetjew M."/>
            <person name="Finn R."/>
            <person name="Kale V."/>
            <person name="Holt S."/>
            <person name="Cochrane G."/>
            <person name="Meng A."/>
            <person name="Brown T."/>
            <person name="Cohen L."/>
        </authorList>
    </citation>
    <scope>NUCLEOTIDE SEQUENCE</scope>
    <source>
        <strain evidence="1">WS</strain>
    </source>
</reference>
<protein>
    <submittedName>
        <fullName evidence="1">Uncharacterized protein</fullName>
    </submittedName>
</protein>
<dbReference type="AlphaFoldDB" id="A0A6U0L6E0"/>
<name>A0A6U0L6E0_9EUKA</name>
<gene>
    <name evidence="1" type="ORF">PCOS0759_LOCUS6939</name>
    <name evidence="2" type="ORF">PCOS0759_LOCUS6940</name>
</gene>
<accession>A0A6U0L6E0</accession>